<feature type="region of interest" description="Disordered" evidence="1">
    <location>
        <begin position="60"/>
        <end position="98"/>
    </location>
</feature>
<name>A0AAN7NAE8_MYCAM</name>
<feature type="non-terminal residue" evidence="2">
    <location>
        <position position="350"/>
    </location>
</feature>
<comment type="caution">
    <text evidence="2">The sequence shown here is derived from an EMBL/GenBank/DDBJ whole genome shotgun (WGS) entry which is preliminary data.</text>
</comment>
<feature type="compositionally biased region" description="Low complexity" evidence="1">
    <location>
        <begin position="85"/>
        <end position="95"/>
    </location>
</feature>
<evidence type="ECO:0000313" key="3">
    <source>
        <dbReference type="Proteomes" id="UP001333110"/>
    </source>
</evidence>
<evidence type="ECO:0000313" key="2">
    <source>
        <dbReference type="EMBL" id="KAK4824428.1"/>
    </source>
</evidence>
<organism evidence="2 3">
    <name type="scientific">Mycteria americana</name>
    <name type="common">Wood stork</name>
    <dbReference type="NCBI Taxonomy" id="33587"/>
    <lineage>
        <taxon>Eukaryota</taxon>
        <taxon>Metazoa</taxon>
        <taxon>Chordata</taxon>
        <taxon>Craniata</taxon>
        <taxon>Vertebrata</taxon>
        <taxon>Euteleostomi</taxon>
        <taxon>Archelosauria</taxon>
        <taxon>Archosauria</taxon>
        <taxon>Dinosauria</taxon>
        <taxon>Saurischia</taxon>
        <taxon>Theropoda</taxon>
        <taxon>Coelurosauria</taxon>
        <taxon>Aves</taxon>
        <taxon>Neognathae</taxon>
        <taxon>Neoaves</taxon>
        <taxon>Aequornithes</taxon>
        <taxon>Ciconiiformes</taxon>
        <taxon>Ciconiidae</taxon>
        <taxon>Mycteria</taxon>
    </lineage>
</organism>
<dbReference type="EMBL" id="JAUNZN010000003">
    <property type="protein sequence ID" value="KAK4824428.1"/>
    <property type="molecule type" value="Genomic_DNA"/>
</dbReference>
<feature type="compositionally biased region" description="Polar residues" evidence="1">
    <location>
        <begin position="60"/>
        <end position="77"/>
    </location>
</feature>
<dbReference type="Proteomes" id="UP001333110">
    <property type="component" value="Unassembled WGS sequence"/>
</dbReference>
<protein>
    <submittedName>
        <fullName evidence="2">Uncharacterized protein</fullName>
    </submittedName>
</protein>
<reference evidence="2 3" key="1">
    <citation type="journal article" date="2023" name="J. Hered.">
        <title>Chromosome-level genome of the wood stork (Mycteria americana) provides insight into avian chromosome evolution.</title>
        <authorList>
            <person name="Flamio R. Jr."/>
            <person name="Ramstad K.M."/>
        </authorList>
    </citation>
    <scope>NUCLEOTIDE SEQUENCE [LARGE SCALE GENOMIC DNA]</scope>
    <source>
        <strain evidence="2">JAX WOST 10</strain>
    </source>
</reference>
<gene>
    <name evidence="2" type="ORF">QYF61_014762</name>
</gene>
<keyword evidence="3" id="KW-1185">Reference proteome</keyword>
<accession>A0AAN7NAE8</accession>
<dbReference type="AlphaFoldDB" id="A0AAN7NAE8"/>
<sequence>MFTDAPKHGIPFLYLNSNRVRTPGEGTSLTLLGVRSTEHPSHLAVPVPLGQHVHLQTEEGTSSALAGTRAATESQSRIGWKRPLRSSSPTTNLTLPRPPLHHVPKHLIQMSFKYLQGWRLNHFPGQPGPMLDNPFSEAKFPNIQSKPPLAQLEAISSHPVTCYLGEETDPHRSTTSFQVVVESDKVSPQPPFLQAKQPQFPQPPLIRLVLQTLHQLRCPSLDTLQHLHVSLVVGGPKLNTVFEVRPHQCRVRGHDHFPTPAGHAISDTSQDAIGFLGHLGTLLAHIQPAVDQHPQVLLCLAAFQPLFPKPRRAQSSPEPRHLFFYKRWSEFNHEMPAIDAAALKANEESG</sequence>
<evidence type="ECO:0000256" key="1">
    <source>
        <dbReference type="SAM" id="MobiDB-lite"/>
    </source>
</evidence>
<proteinExistence type="predicted"/>